<feature type="signal peptide" evidence="3">
    <location>
        <begin position="1"/>
        <end position="35"/>
    </location>
</feature>
<dbReference type="VEuPathDB" id="ToxoDB:TGDOM2_294050"/>
<name>A0A086JIH9_TOXGO</name>
<keyword evidence="2" id="KW-1133">Transmembrane helix</keyword>
<feature type="region of interest" description="Disordered" evidence="1">
    <location>
        <begin position="460"/>
        <end position="486"/>
    </location>
</feature>
<evidence type="ECO:0000256" key="1">
    <source>
        <dbReference type="SAM" id="MobiDB-lite"/>
    </source>
</evidence>
<dbReference type="OrthoDB" id="331534at2759"/>
<evidence type="ECO:0000256" key="3">
    <source>
        <dbReference type="SAM" id="SignalP"/>
    </source>
</evidence>
<proteinExistence type="predicted"/>
<dbReference type="Proteomes" id="UP000028837">
    <property type="component" value="Unassembled WGS sequence"/>
</dbReference>
<comment type="caution">
    <text evidence="4">The sequence shown here is derived from an EMBL/GenBank/DDBJ whole genome shotgun (WGS) entry which is preliminary data.</text>
</comment>
<evidence type="ECO:0000313" key="5">
    <source>
        <dbReference type="Proteomes" id="UP000028837"/>
    </source>
</evidence>
<evidence type="ECO:0000313" key="4">
    <source>
        <dbReference type="EMBL" id="KFG31947.1"/>
    </source>
</evidence>
<keyword evidence="3" id="KW-0732">Signal</keyword>
<feature type="compositionally biased region" description="Polar residues" evidence="1">
    <location>
        <begin position="460"/>
        <end position="471"/>
    </location>
</feature>
<accession>A0A086JIH9</accession>
<feature type="compositionally biased region" description="Basic and acidic residues" evidence="1">
    <location>
        <begin position="323"/>
        <end position="345"/>
    </location>
</feature>
<reference evidence="4 5" key="1">
    <citation type="submission" date="2014-02" db="EMBL/GenBank/DDBJ databases">
        <authorList>
            <person name="Sibley D."/>
            <person name="Venepally P."/>
            <person name="Karamycheva S."/>
            <person name="Hadjithomas M."/>
            <person name="Khan A."/>
            <person name="Brunk B."/>
            <person name="Roos D."/>
            <person name="Caler E."/>
            <person name="Lorenzi H."/>
        </authorList>
    </citation>
    <scope>NUCLEOTIDE SEQUENCE [LARGE SCALE GENOMIC DNA]</scope>
    <source>
        <strain evidence="4 5">GAB2-2007-GAL-DOM2</strain>
    </source>
</reference>
<feature type="region of interest" description="Disordered" evidence="1">
    <location>
        <begin position="276"/>
        <end position="345"/>
    </location>
</feature>
<sequence>MTSIHAGNRRPVRPPSSACLLALFLSASTLTFWLGQSSVARGPAGTDERLAASCSFWSTFPVVYARAEADAAPLCREGWNELEADPKKTRDSLRVSSCPRGGEEPRETVPVVAGLDTGNAEPTVLQIPFWTVPWIDGKAPSLGVEENLSPASDCPLCHLFRVSRGGMSGEPVDAASSGDSAAPPFFSSSVSAYLWTLLSPLPRVLPDVQLYNVPLRPQACVFLPLPTFFLAPRARYGFKESHLGAAPVHDLRVRVHGKAEICWAAAVSVRERLRRNAKGTQQRRIVEDDGQADEGGGSEREVPGSPGAAAGAESGKRRRQGRRQSDNPDNEKRGGGEAANEEERSNFDLTAAQQQQLVSWLGSECGPFLDSEPSSVLPSKSGTAAEAYVTSSDQHEKGASSQWQEFRNRFARKWTVRNVSSAILDAVLPWTFTAGDSGTLYSATAETPLVPFFFSADSPNKSNGEKPTSSDAGVDGVEGRTPEENPGSFDGFIVEVCAAKRGRSFDPVYIHLPFLFNLVLLEYPFGVAPLVFTIVESVLFALLLTVLALWWVHGKSFFFGRFLSVDTANQEKSV</sequence>
<dbReference type="AlphaFoldDB" id="A0A086JIH9"/>
<feature type="compositionally biased region" description="Low complexity" evidence="1">
    <location>
        <begin position="303"/>
        <end position="313"/>
    </location>
</feature>
<keyword evidence="2 4" id="KW-0812">Transmembrane</keyword>
<protein>
    <submittedName>
        <fullName evidence="4">Putative transmembrane protein</fullName>
    </submittedName>
</protein>
<feature type="transmembrane region" description="Helical" evidence="2">
    <location>
        <begin position="530"/>
        <end position="552"/>
    </location>
</feature>
<evidence type="ECO:0000256" key="2">
    <source>
        <dbReference type="SAM" id="Phobius"/>
    </source>
</evidence>
<keyword evidence="2" id="KW-0472">Membrane</keyword>
<feature type="chain" id="PRO_5001808134" evidence="3">
    <location>
        <begin position="36"/>
        <end position="574"/>
    </location>
</feature>
<organism evidence="4 5">
    <name type="scientific">Toxoplasma gondii GAB2-2007-GAL-DOM2</name>
    <dbReference type="NCBI Taxonomy" id="1130820"/>
    <lineage>
        <taxon>Eukaryota</taxon>
        <taxon>Sar</taxon>
        <taxon>Alveolata</taxon>
        <taxon>Apicomplexa</taxon>
        <taxon>Conoidasida</taxon>
        <taxon>Coccidia</taxon>
        <taxon>Eucoccidiorida</taxon>
        <taxon>Eimeriorina</taxon>
        <taxon>Sarcocystidae</taxon>
        <taxon>Toxoplasma</taxon>
    </lineage>
</organism>
<gene>
    <name evidence="4" type="ORF">TGDOM2_294050</name>
</gene>
<dbReference type="EMBL" id="AHZU02001479">
    <property type="protein sequence ID" value="KFG31947.1"/>
    <property type="molecule type" value="Genomic_DNA"/>
</dbReference>